<dbReference type="PRINTS" id="PR00367">
    <property type="entry name" value="ETHRSPELEMNT"/>
</dbReference>
<keyword evidence="9" id="KW-0812">Transmembrane</keyword>
<dbReference type="PANTHER" id="PTHR31234">
    <property type="entry name" value="LATE EMBRYOGENESIS ABUNDANT (LEA) HYDROXYPROLINE-RICH GLYCOPROTEIN FAMILY"/>
    <property type="match status" value="1"/>
</dbReference>
<keyword evidence="3" id="KW-0805">Transcription regulation</keyword>
<dbReference type="InterPro" id="IPR044839">
    <property type="entry name" value="NDR1-like"/>
</dbReference>
<keyword evidence="12" id="KW-1185">Reference proteome</keyword>
<dbReference type="PANTHER" id="PTHR31234:SF35">
    <property type="entry name" value="LATE EMBRYOGENESIS ABUNDANT (LEA) HYDROXYPROLINE-RICH GLYCOPROTEIN FAMILY"/>
    <property type="match status" value="1"/>
</dbReference>
<name>A0AAV7H1W0_DENCH</name>
<keyword evidence="7" id="KW-0539">Nucleus</keyword>
<dbReference type="Gene3D" id="3.30.730.10">
    <property type="entry name" value="AP2/ERF domain"/>
    <property type="match status" value="1"/>
</dbReference>
<dbReference type="GO" id="GO:0003700">
    <property type="term" value="F:DNA-binding transcription factor activity"/>
    <property type="evidence" value="ECO:0007669"/>
    <property type="project" value="InterPro"/>
</dbReference>
<dbReference type="GO" id="GO:0005886">
    <property type="term" value="C:plasma membrane"/>
    <property type="evidence" value="ECO:0007669"/>
    <property type="project" value="TreeGrafter"/>
</dbReference>
<dbReference type="Pfam" id="PF00847">
    <property type="entry name" value="AP2"/>
    <property type="match status" value="1"/>
</dbReference>
<evidence type="ECO:0000256" key="3">
    <source>
        <dbReference type="ARBA" id="ARBA00023015"/>
    </source>
</evidence>
<keyword evidence="9" id="KW-1133">Transmembrane helix</keyword>
<evidence type="ECO:0000256" key="2">
    <source>
        <dbReference type="ARBA" id="ARBA00004370"/>
    </source>
</evidence>
<evidence type="ECO:0000256" key="8">
    <source>
        <dbReference type="SAM" id="MobiDB-lite"/>
    </source>
</evidence>
<dbReference type="InterPro" id="IPR036955">
    <property type="entry name" value="AP2/ERF_dom_sf"/>
</dbReference>
<dbReference type="FunFam" id="3.30.730.10:FF:000001">
    <property type="entry name" value="Ethylene-responsive transcription factor 2"/>
    <property type="match status" value="1"/>
</dbReference>
<keyword evidence="5 9" id="KW-0472">Membrane</keyword>
<feature type="domain" description="AP2/ERF" evidence="10">
    <location>
        <begin position="413"/>
        <end position="470"/>
    </location>
</feature>
<sequence>MGDVGKPVLQKPPGYRDPSMPAATARPPLKKPQLPPALRHPVKPSRRHRTGRSCCCRLCCCLILLIIVFIVLFAAAAGFGYLWFHPQLPSFRVENVTVPVFKITSRSDGTFLDATVTVKIQADNPNSKLGFSYRAVEGKVALADEDGEVDLGTGSSAGFTLGKMNSTAVRLTAVAKGVLVDDSVGARLKARYKSKEILFTVEMRMKVGFVINGKSTPRFPIRVKCAAVSLKQIGSARPLPKCDIDFFNVGRTKLSMKIRYDRMRDQSDGKRSRDCLILCSFLEWQLLKNLEFVMIRDEETTLVSGTEREMERNDIPAIKHTDRVRVSSKFVGKKSVGGSARSYAAFPRTLRIFCDDPDATDSSDDEACFNRRLIKRYVEEIRFEERPLSKTIGKKKKKKNSPEKFQSPDEVPRYRGVRRRPWGKFSAEIRDPARRVRLWLGTYSTAIEAAMVYDNAAIQLRGPYATTNFPNRASQAPASTPPNFPVSHGYESSEDSRNVSTSSPTTVLHGFSSDAVKDSTEKVSSSGGNGLSPELKIDFNLFDEMLQYNEFSDMGIYGLGDLSSDPTDDFLVFDEMPDAYEPRIFEKVAAGDRSIDAGERIGTKICEDGEDLFAVGNVNKSTFSVNFMLSKNIK</sequence>
<organism evidence="11 12">
    <name type="scientific">Dendrobium chrysotoxum</name>
    <name type="common">Orchid</name>
    <dbReference type="NCBI Taxonomy" id="161865"/>
    <lineage>
        <taxon>Eukaryota</taxon>
        <taxon>Viridiplantae</taxon>
        <taxon>Streptophyta</taxon>
        <taxon>Embryophyta</taxon>
        <taxon>Tracheophyta</taxon>
        <taxon>Spermatophyta</taxon>
        <taxon>Magnoliopsida</taxon>
        <taxon>Liliopsida</taxon>
        <taxon>Asparagales</taxon>
        <taxon>Orchidaceae</taxon>
        <taxon>Epidendroideae</taxon>
        <taxon>Malaxideae</taxon>
        <taxon>Dendrobiinae</taxon>
        <taxon>Dendrobium</taxon>
    </lineage>
</organism>
<keyword evidence="6" id="KW-0804">Transcription</keyword>
<dbReference type="PROSITE" id="PS51032">
    <property type="entry name" value="AP2_ERF"/>
    <property type="match status" value="1"/>
</dbReference>
<reference evidence="11 12" key="1">
    <citation type="journal article" date="2021" name="Hortic Res">
        <title>Chromosome-scale assembly of the Dendrobium chrysotoxum genome enhances the understanding of orchid evolution.</title>
        <authorList>
            <person name="Zhang Y."/>
            <person name="Zhang G.Q."/>
            <person name="Zhang D."/>
            <person name="Liu X.D."/>
            <person name="Xu X.Y."/>
            <person name="Sun W.H."/>
            <person name="Yu X."/>
            <person name="Zhu X."/>
            <person name="Wang Z.W."/>
            <person name="Zhao X."/>
            <person name="Zhong W.Y."/>
            <person name="Chen H."/>
            <person name="Yin W.L."/>
            <person name="Huang T."/>
            <person name="Niu S.C."/>
            <person name="Liu Z.J."/>
        </authorList>
    </citation>
    <scope>NUCLEOTIDE SEQUENCE [LARGE SCALE GENOMIC DNA]</scope>
    <source>
        <strain evidence="11">Lindl</strain>
    </source>
</reference>
<evidence type="ECO:0000313" key="11">
    <source>
        <dbReference type="EMBL" id="KAH0467729.1"/>
    </source>
</evidence>
<feature type="compositionally biased region" description="Basic and acidic residues" evidence="8">
    <location>
        <begin position="400"/>
        <end position="412"/>
    </location>
</feature>
<dbReference type="GO" id="GO:0003677">
    <property type="term" value="F:DNA binding"/>
    <property type="evidence" value="ECO:0007669"/>
    <property type="project" value="UniProtKB-KW"/>
</dbReference>
<dbReference type="SUPFAM" id="SSF54171">
    <property type="entry name" value="DNA-binding domain"/>
    <property type="match status" value="1"/>
</dbReference>
<accession>A0AAV7H1W0</accession>
<evidence type="ECO:0000256" key="6">
    <source>
        <dbReference type="ARBA" id="ARBA00023163"/>
    </source>
</evidence>
<proteinExistence type="predicted"/>
<evidence type="ECO:0000256" key="4">
    <source>
        <dbReference type="ARBA" id="ARBA00023125"/>
    </source>
</evidence>
<comment type="caution">
    <text evidence="11">The sequence shown here is derived from an EMBL/GenBank/DDBJ whole genome shotgun (WGS) entry which is preliminary data.</text>
</comment>
<feature type="region of interest" description="Disordered" evidence="8">
    <location>
        <begin position="469"/>
        <end position="513"/>
    </location>
</feature>
<evidence type="ECO:0000256" key="5">
    <source>
        <dbReference type="ARBA" id="ARBA00023136"/>
    </source>
</evidence>
<comment type="subcellular location">
    <subcellularLocation>
        <location evidence="2">Membrane</location>
    </subcellularLocation>
    <subcellularLocation>
        <location evidence="1">Nucleus</location>
    </subcellularLocation>
</comment>
<feature type="region of interest" description="Disordered" evidence="8">
    <location>
        <begin position="389"/>
        <end position="412"/>
    </location>
</feature>
<gene>
    <name evidence="11" type="ORF">IEQ34_002762</name>
</gene>
<evidence type="ECO:0000256" key="9">
    <source>
        <dbReference type="SAM" id="Phobius"/>
    </source>
</evidence>
<protein>
    <recommendedName>
        <fullName evidence="10">AP2/ERF domain-containing protein</fullName>
    </recommendedName>
</protein>
<feature type="compositionally biased region" description="Basic residues" evidence="8">
    <location>
        <begin position="40"/>
        <end position="49"/>
    </location>
</feature>
<dbReference type="InterPro" id="IPR001471">
    <property type="entry name" value="AP2/ERF_dom"/>
</dbReference>
<evidence type="ECO:0000259" key="10">
    <source>
        <dbReference type="PROSITE" id="PS51032"/>
    </source>
</evidence>
<dbReference type="AlphaFoldDB" id="A0AAV7H1W0"/>
<dbReference type="EMBL" id="JAGFBR010000004">
    <property type="protein sequence ID" value="KAH0467729.1"/>
    <property type="molecule type" value="Genomic_DNA"/>
</dbReference>
<keyword evidence="4" id="KW-0238">DNA-binding</keyword>
<evidence type="ECO:0000313" key="12">
    <source>
        <dbReference type="Proteomes" id="UP000775213"/>
    </source>
</evidence>
<dbReference type="InterPro" id="IPR016177">
    <property type="entry name" value="DNA-bd_dom_sf"/>
</dbReference>
<dbReference type="GO" id="GO:0005634">
    <property type="term" value="C:nucleus"/>
    <property type="evidence" value="ECO:0007669"/>
    <property type="project" value="UniProtKB-SubCell"/>
</dbReference>
<evidence type="ECO:0000256" key="1">
    <source>
        <dbReference type="ARBA" id="ARBA00004123"/>
    </source>
</evidence>
<evidence type="ECO:0000256" key="7">
    <source>
        <dbReference type="ARBA" id="ARBA00023242"/>
    </source>
</evidence>
<dbReference type="GO" id="GO:0098542">
    <property type="term" value="P:defense response to other organism"/>
    <property type="evidence" value="ECO:0007669"/>
    <property type="project" value="InterPro"/>
</dbReference>
<dbReference type="CDD" id="cd00018">
    <property type="entry name" value="AP2"/>
    <property type="match status" value="1"/>
</dbReference>
<dbReference type="SMART" id="SM00380">
    <property type="entry name" value="AP2"/>
    <property type="match status" value="1"/>
</dbReference>
<dbReference type="Proteomes" id="UP000775213">
    <property type="component" value="Unassembled WGS sequence"/>
</dbReference>
<feature type="region of interest" description="Disordered" evidence="8">
    <location>
        <begin position="1"/>
        <end position="49"/>
    </location>
</feature>
<feature type="compositionally biased region" description="Polar residues" evidence="8">
    <location>
        <begin position="469"/>
        <end position="478"/>
    </location>
</feature>
<feature type="transmembrane region" description="Helical" evidence="9">
    <location>
        <begin position="55"/>
        <end position="84"/>
    </location>
</feature>